<dbReference type="RefSeq" id="WP_098695008.1">
    <property type="nucleotide sequence ID" value="NZ_CP023778.1"/>
</dbReference>
<dbReference type="KEGG" id="ntp:CRH09_18600"/>
<organism evidence="2 3">
    <name type="scientific">Nocardia terpenica</name>
    <dbReference type="NCBI Taxonomy" id="455432"/>
    <lineage>
        <taxon>Bacteria</taxon>
        <taxon>Bacillati</taxon>
        <taxon>Actinomycetota</taxon>
        <taxon>Actinomycetes</taxon>
        <taxon>Mycobacteriales</taxon>
        <taxon>Nocardiaceae</taxon>
        <taxon>Nocardia</taxon>
    </lineage>
</organism>
<name>A0A291RK03_9NOCA</name>
<dbReference type="EMBL" id="CP023778">
    <property type="protein sequence ID" value="ATL67903.1"/>
    <property type="molecule type" value="Genomic_DNA"/>
</dbReference>
<protein>
    <submittedName>
        <fullName evidence="2">DUF397 domain-containing protein</fullName>
    </submittedName>
</protein>
<feature type="domain" description="DUF397" evidence="1">
    <location>
        <begin position="8"/>
        <end position="61"/>
    </location>
</feature>
<dbReference type="GeneID" id="88359380"/>
<evidence type="ECO:0000259" key="1">
    <source>
        <dbReference type="Pfam" id="PF04149"/>
    </source>
</evidence>
<evidence type="ECO:0000313" key="3">
    <source>
        <dbReference type="Proteomes" id="UP000221961"/>
    </source>
</evidence>
<dbReference type="InterPro" id="IPR007278">
    <property type="entry name" value="DUF397"/>
</dbReference>
<sequence>MNIDLSQAEWFKSTRSSMGKECVEVAFLGENGVGVRDSKNPTGPALIFTPTEWASFTGELKDGGFDRA</sequence>
<gene>
    <name evidence="2" type="ORF">CRH09_18600</name>
</gene>
<evidence type="ECO:0000313" key="2">
    <source>
        <dbReference type="EMBL" id="ATL67903.1"/>
    </source>
</evidence>
<dbReference type="Proteomes" id="UP000221961">
    <property type="component" value="Chromosome"/>
</dbReference>
<dbReference type="AlphaFoldDB" id="A0A291RK03"/>
<accession>A0A291RK03</accession>
<proteinExistence type="predicted"/>
<reference evidence="2 3" key="1">
    <citation type="submission" date="2017-10" db="EMBL/GenBank/DDBJ databases">
        <title>Comparative genomics between pathogenic Norcardia.</title>
        <authorList>
            <person name="Zeng L."/>
        </authorList>
    </citation>
    <scope>NUCLEOTIDE SEQUENCE [LARGE SCALE GENOMIC DNA]</scope>
    <source>
        <strain evidence="2 3">NC_YFY_NT001</strain>
    </source>
</reference>
<dbReference type="Pfam" id="PF04149">
    <property type="entry name" value="DUF397"/>
    <property type="match status" value="1"/>
</dbReference>